<dbReference type="InterPro" id="IPR023296">
    <property type="entry name" value="Glyco_hydro_beta-prop_sf"/>
</dbReference>
<name>A0A844ZEY6_9SPHN</name>
<dbReference type="PANTHER" id="PTHR42812:SF12">
    <property type="entry name" value="BETA-XYLOSIDASE-RELATED"/>
    <property type="match status" value="1"/>
</dbReference>
<keyword evidence="10" id="KW-1185">Reference proteome</keyword>
<evidence type="ECO:0000256" key="4">
    <source>
        <dbReference type="PIRSR" id="PIRSR606710-1"/>
    </source>
</evidence>
<protein>
    <submittedName>
        <fullName evidence="9">Family 43 glycosylhydrolase</fullName>
    </submittedName>
</protein>
<evidence type="ECO:0000256" key="1">
    <source>
        <dbReference type="ARBA" id="ARBA00009865"/>
    </source>
</evidence>
<keyword evidence="2 6" id="KW-0378">Hydrolase</keyword>
<dbReference type="InterPro" id="IPR051795">
    <property type="entry name" value="Glycosyl_Hydrlase_43"/>
</dbReference>
<evidence type="ECO:0000256" key="3">
    <source>
        <dbReference type="ARBA" id="ARBA00023295"/>
    </source>
</evidence>
<feature type="domain" description="Beta-xylosidase C-terminal Concanavalin A-like" evidence="8">
    <location>
        <begin position="370"/>
        <end position="548"/>
    </location>
</feature>
<dbReference type="RefSeq" id="WP_237487378.1">
    <property type="nucleotide sequence ID" value="NZ_WTYW01000001.1"/>
</dbReference>
<keyword evidence="3 6" id="KW-0326">Glycosidase</keyword>
<dbReference type="PANTHER" id="PTHR42812">
    <property type="entry name" value="BETA-XYLOSIDASE"/>
    <property type="match status" value="1"/>
</dbReference>
<evidence type="ECO:0000256" key="2">
    <source>
        <dbReference type="ARBA" id="ARBA00022801"/>
    </source>
</evidence>
<gene>
    <name evidence="9" type="ORF">GRI38_07330</name>
</gene>
<dbReference type="Gene3D" id="2.60.120.200">
    <property type="match status" value="1"/>
</dbReference>
<evidence type="ECO:0000313" key="9">
    <source>
        <dbReference type="EMBL" id="MXO85843.1"/>
    </source>
</evidence>
<evidence type="ECO:0000259" key="8">
    <source>
        <dbReference type="Pfam" id="PF17851"/>
    </source>
</evidence>
<accession>A0A844ZEY6</accession>
<feature type="signal peptide" evidence="7">
    <location>
        <begin position="1"/>
        <end position="24"/>
    </location>
</feature>
<dbReference type="InterPro" id="IPR013320">
    <property type="entry name" value="ConA-like_dom_sf"/>
</dbReference>
<dbReference type="Pfam" id="PF04616">
    <property type="entry name" value="Glyco_hydro_43"/>
    <property type="match status" value="1"/>
</dbReference>
<proteinExistence type="inferred from homology"/>
<dbReference type="InterPro" id="IPR006710">
    <property type="entry name" value="Glyco_hydro_43"/>
</dbReference>
<feature type="chain" id="PRO_5032290058" evidence="7">
    <location>
        <begin position="25"/>
        <end position="549"/>
    </location>
</feature>
<dbReference type="AlphaFoldDB" id="A0A844ZEY6"/>
<dbReference type="Proteomes" id="UP000433104">
    <property type="component" value="Unassembled WGS sequence"/>
</dbReference>
<evidence type="ECO:0000256" key="5">
    <source>
        <dbReference type="PIRSR" id="PIRSR606710-2"/>
    </source>
</evidence>
<dbReference type="Pfam" id="PF17851">
    <property type="entry name" value="GH43_C2"/>
    <property type="match status" value="1"/>
</dbReference>
<feature type="active site" description="Proton donor" evidence="4">
    <location>
        <position position="231"/>
    </location>
</feature>
<dbReference type="SUPFAM" id="SSF49899">
    <property type="entry name" value="Concanavalin A-like lectins/glucanases"/>
    <property type="match status" value="1"/>
</dbReference>
<feature type="site" description="Important for catalytic activity, responsible for pKa modulation of the active site Glu and correct orientation of both the proton donor and substrate" evidence="5">
    <location>
        <position position="166"/>
    </location>
</feature>
<evidence type="ECO:0000256" key="7">
    <source>
        <dbReference type="SAM" id="SignalP"/>
    </source>
</evidence>
<dbReference type="GO" id="GO:0004553">
    <property type="term" value="F:hydrolase activity, hydrolyzing O-glycosyl compounds"/>
    <property type="evidence" value="ECO:0007669"/>
    <property type="project" value="InterPro"/>
</dbReference>
<reference evidence="9 10" key="1">
    <citation type="submission" date="2019-12" db="EMBL/GenBank/DDBJ databases">
        <title>Genomic-based taxomic classification of the family Erythrobacteraceae.</title>
        <authorList>
            <person name="Xu L."/>
        </authorList>
    </citation>
    <scope>NUCLEOTIDE SEQUENCE [LARGE SCALE GENOMIC DNA]</scope>
    <source>
        <strain evidence="9 10">MCCC 1A09962</strain>
    </source>
</reference>
<comment type="caution">
    <text evidence="9">The sequence shown here is derived from an EMBL/GenBank/DDBJ whole genome shotgun (WGS) entry which is preliminary data.</text>
</comment>
<dbReference type="InterPro" id="IPR041542">
    <property type="entry name" value="GH43_C2"/>
</dbReference>
<sequence length="549" mass="60736">MLHGRRNLLAGLALWAMTPDLASAQSVASFDFLEYQAVDSDRTQNAETYRNPVIPGFHPDPSIVRVGEDFYAVTSTFSWFPGLPILHSTDLVNWRQIGNAIDRPGQVDFSGLGTNRGLFAPAITYHDGLFWIVNTCIECGDNFVITAEDPAGPWTDPVWLDFGGIDPSLYFAGDGTAWIVYNDAPPGEPLYEGHRAIWMQQFDQKTMQVMPERTLLVNGGVDLASEPVWAEGPHIYHVDGWYYLLTAEGGTADQHSQTIYRSRELQGLYEPGPFNPILTQRDLSPDRPERVEATGHADVVKLDDGSWWGLFLATRPFAGQSTLMGRETFLLPLEWIDGWPRFLDRGEPVPMETVRPALPPAKPVDYENWREDFSTPLGPEWIGLRTPSKIQSFIVGDGALNVIGAEGAAGSLGKPAFVGRRLRHHSADYTTKLAFDPATESDFAGLLAFMDESHFLTAGIEGERLVIRMRTDGAQDQRGELLAEQPLVTDEPIELKLAIRAGEARAFWRIAGTSDWRNLGGQINVEPLASVHAGLFTGLVVGPYVYSQP</sequence>
<dbReference type="EMBL" id="WTYW01000001">
    <property type="protein sequence ID" value="MXO85843.1"/>
    <property type="molecule type" value="Genomic_DNA"/>
</dbReference>
<dbReference type="CDD" id="cd18617">
    <property type="entry name" value="GH43_XynB-like"/>
    <property type="match status" value="1"/>
</dbReference>
<keyword evidence="7" id="KW-0732">Signal</keyword>
<dbReference type="Gene3D" id="2.115.10.20">
    <property type="entry name" value="Glycosyl hydrolase domain, family 43"/>
    <property type="match status" value="1"/>
</dbReference>
<dbReference type="GO" id="GO:0005975">
    <property type="term" value="P:carbohydrate metabolic process"/>
    <property type="evidence" value="ECO:0007669"/>
    <property type="project" value="InterPro"/>
</dbReference>
<evidence type="ECO:0000256" key="6">
    <source>
        <dbReference type="RuleBase" id="RU361187"/>
    </source>
</evidence>
<comment type="similarity">
    <text evidence="1 6">Belongs to the glycosyl hydrolase 43 family.</text>
</comment>
<feature type="active site" description="Proton acceptor" evidence="4">
    <location>
        <position position="60"/>
    </location>
</feature>
<organism evidence="9 10">
    <name type="scientific">Parapontixanthobacter aurantiacus</name>
    <dbReference type="NCBI Taxonomy" id="1463599"/>
    <lineage>
        <taxon>Bacteria</taxon>
        <taxon>Pseudomonadati</taxon>
        <taxon>Pseudomonadota</taxon>
        <taxon>Alphaproteobacteria</taxon>
        <taxon>Sphingomonadales</taxon>
        <taxon>Erythrobacteraceae</taxon>
        <taxon>Parapontixanthobacter</taxon>
    </lineage>
</organism>
<evidence type="ECO:0000313" key="10">
    <source>
        <dbReference type="Proteomes" id="UP000433104"/>
    </source>
</evidence>
<dbReference type="SUPFAM" id="SSF75005">
    <property type="entry name" value="Arabinanase/levansucrase/invertase"/>
    <property type="match status" value="1"/>
</dbReference>